<dbReference type="EMBL" id="JANJQO010000914">
    <property type="protein sequence ID" value="KAJ2973823.1"/>
    <property type="molecule type" value="Genomic_DNA"/>
</dbReference>
<keyword evidence="2" id="KW-1185">Reference proteome</keyword>
<name>A0ACC1N4W7_9HYPO</name>
<evidence type="ECO:0000313" key="1">
    <source>
        <dbReference type="EMBL" id="KAJ2973823.1"/>
    </source>
</evidence>
<protein>
    <submittedName>
        <fullName evidence="1">Uncharacterized protein</fullName>
    </submittedName>
</protein>
<proteinExistence type="predicted"/>
<reference evidence="1" key="1">
    <citation type="submission" date="2022-08" db="EMBL/GenBank/DDBJ databases">
        <title>Genome Sequence of Lecanicillium fungicola.</title>
        <authorList>
            <person name="Buettner E."/>
        </authorList>
    </citation>
    <scope>NUCLEOTIDE SEQUENCE</scope>
    <source>
        <strain evidence="1">Babe33</strain>
    </source>
</reference>
<dbReference type="Proteomes" id="UP001143910">
    <property type="component" value="Unassembled WGS sequence"/>
</dbReference>
<evidence type="ECO:0000313" key="2">
    <source>
        <dbReference type="Proteomes" id="UP001143910"/>
    </source>
</evidence>
<accession>A0ACC1N4W7</accession>
<gene>
    <name evidence="1" type="ORF">NQ176_g6388</name>
</gene>
<comment type="caution">
    <text evidence="1">The sequence shown here is derived from an EMBL/GenBank/DDBJ whole genome shotgun (WGS) entry which is preliminary data.</text>
</comment>
<organism evidence="1 2">
    <name type="scientific">Zarea fungicola</name>
    <dbReference type="NCBI Taxonomy" id="93591"/>
    <lineage>
        <taxon>Eukaryota</taxon>
        <taxon>Fungi</taxon>
        <taxon>Dikarya</taxon>
        <taxon>Ascomycota</taxon>
        <taxon>Pezizomycotina</taxon>
        <taxon>Sordariomycetes</taxon>
        <taxon>Hypocreomycetidae</taxon>
        <taxon>Hypocreales</taxon>
        <taxon>Cordycipitaceae</taxon>
        <taxon>Zarea</taxon>
    </lineage>
</organism>
<sequence length="420" mass="45524">MASTNATYTESDPLLLRREERGDEPAPTTSTTQLSQDDDDRTTAQKLAILLPCITILVLFMVGASMIDVPLNEISEAIICRNVFGTVLEPATDPRCKDSLVQSELALISGWELTFGFVPSLLSSSSVASPLTYFMMNASGPWFTITFGFLLVTLGLPIAAFIPETRSAAVVKRAEAARKDAERYLHIKERGSCLDLRPILRSTWQKLSLINRTLFLGNPTVGILLFSTVFITLGKSVIIMLLQYVTKRFKWSWAKAGLLIAIKNVTSMSLTAVVLPLLSQFMLKIGMTPLIKDWWILRVSAVIGVLGSLAMGMADTIPLFISAMIFAECGGGLQAALSGIVTQLVDQTHIALVMTVLSMFFTISEMVAGPLMAQMFRVGMDLGGAWIGMPYIASAAILSVGTVLVIFAPIGRRMAMSPAA</sequence>